<protein>
    <submittedName>
        <fullName evidence="1">Uncharacterized protein</fullName>
    </submittedName>
</protein>
<evidence type="ECO:0000313" key="1">
    <source>
        <dbReference type="EMBL" id="CAH3148283.1"/>
    </source>
</evidence>
<comment type="caution">
    <text evidence="1">The sequence shown here is derived from an EMBL/GenBank/DDBJ whole genome shotgun (WGS) entry which is preliminary data.</text>
</comment>
<accession>A0AAU9XI49</accession>
<name>A0AAU9XI49_9CNID</name>
<organism evidence="1 2">
    <name type="scientific">Pocillopora meandrina</name>
    <dbReference type="NCBI Taxonomy" id="46732"/>
    <lineage>
        <taxon>Eukaryota</taxon>
        <taxon>Metazoa</taxon>
        <taxon>Cnidaria</taxon>
        <taxon>Anthozoa</taxon>
        <taxon>Hexacorallia</taxon>
        <taxon>Scleractinia</taxon>
        <taxon>Astrocoeniina</taxon>
        <taxon>Pocilloporidae</taxon>
        <taxon>Pocillopora</taxon>
    </lineage>
</organism>
<dbReference type="AlphaFoldDB" id="A0AAU9XI49"/>
<keyword evidence="2" id="KW-1185">Reference proteome</keyword>
<dbReference type="Proteomes" id="UP001159428">
    <property type="component" value="Unassembled WGS sequence"/>
</dbReference>
<evidence type="ECO:0000313" key="2">
    <source>
        <dbReference type="Proteomes" id="UP001159428"/>
    </source>
</evidence>
<sequence>MQEALEKSLQMFQNPNSGARAESFRCVLVVTGGQSNVKRNKTLLNTMDLKLDAFFFYRLFFLFVQYKVFRVLESSKPQQNDKSNTPAVLLNILTPASEIHSYNTSLCNHSHYFQRKGPYKRICDFKAD</sequence>
<proteinExistence type="predicted"/>
<dbReference type="EMBL" id="CALNXJ010000044">
    <property type="protein sequence ID" value="CAH3148283.1"/>
    <property type="molecule type" value="Genomic_DNA"/>
</dbReference>
<gene>
    <name evidence="1" type="ORF">PMEA_00023805</name>
</gene>
<reference evidence="1 2" key="1">
    <citation type="submission" date="2022-05" db="EMBL/GenBank/DDBJ databases">
        <authorList>
            <consortium name="Genoscope - CEA"/>
            <person name="William W."/>
        </authorList>
    </citation>
    <scope>NUCLEOTIDE SEQUENCE [LARGE SCALE GENOMIC DNA]</scope>
</reference>